<comment type="caution">
    <text evidence="1">The sequence shown here is derived from an EMBL/GenBank/DDBJ whole genome shotgun (WGS) entry which is preliminary data.</text>
</comment>
<organism evidence="1 2">
    <name type="scientific">Rhizobium lusitanum</name>
    <dbReference type="NCBI Taxonomy" id="293958"/>
    <lineage>
        <taxon>Bacteria</taxon>
        <taxon>Pseudomonadati</taxon>
        <taxon>Pseudomonadota</taxon>
        <taxon>Alphaproteobacteria</taxon>
        <taxon>Hyphomicrobiales</taxon>
        <taxon>Rhizobiaceae</taxon>
        <taxon>Rhizobium/Agrobacterium group</taxon>
        <taxon>Rhizobium</taxon>
    </lineage>
</organism>
<dbReference type="Proteomes" id="UP000483035">
    <property type="component" value="Unassembled WGS sequence"/>
</dbReference>
<accession>A0A6L9U4W4</accession>
<sequence length="68" mass="7697">MSIFLRLHEIAARRGDGLRPELLAGLKRSDTKAKFQVVAIEQKLLTLEPRHSRETVQEAVREGSMSPK</sequence>
<gene>
    <name evidence="1" type="ORF">GR212_08190</name>
</gene>
<dbReference type="RefSeq" id="WP_163986003.1">
    <property type="nucleotide sequence ID" value="NZ_WUEY01000003.1"/>
</dbReference>
<evidence type="ECO:0000313" key="1">
    <source>
        <dbReference type="EMBL" id="NEI69548.1"/>
    </source>
</evidence>
<reference evidence="1 2" key="1">
    <citation type="submission" date="2019-12" db="EMBL/GenBank/DDBJ databases">
        <title>Rhizobium genotypes associated with high levels of biological nitrogen fixation by grain legumes in a temperate-maritime cropping system.</title>
        <authorList>
            <person name="Maluk M."/>
            <person name="Francesc Ferrando Molina F."/>
            <person name="Lopez Del Egido L."/>
            <person name="Lafos M."/>
            <person name="Langarica-Fuentes A."/>
            <person name="Gebre Yohannes G."/>
            <person name="Young M.W."/>
            <person name="Martin P."/>
            <person name="Gantlett R."/>
            <person name="Kenicer G."/>
            <person name="Hawes C."/>
            <person name="Begg G.S."/>
            <person name="Quilliam R.S."/>
            <person name="Squire G.R."/>
            <person name="Poole P.S."/>
            <person name="Young P.W."/>
            <person name="Iannetta P.M."/>
            <person name="James E.K."/>
        </authorList>
    </citation>
    <scope>NUCLEOTIDE SEQUENCE [LARGE SCALE GENOMIC DNA]</scope>
    <source>
        <strain evidence="1 2">JHI1118</strain>
    </source>
</reference>
<proteinExistence type="predicted"/>
<dbReference type="EMBL" id="WUEY01000003">
    <property type="protein sequence ID" value="NEI69548.1"/>
    <property type="molecule type" value="Genomic_DNA"/>
</dbReference>
<name>A0A6L9U4W4_9HYPH</name>
<evidence type="ECO:0000313" key="2">
    <source>
        <dbReference type="Proteomes" id="UP000483035"/>
    </source>
</evidence>
<dbReference type="AlphaFoldDB" id="A0A6L9U4W4"/>
<protein>
    <submittedName>
        <fullName evidence="1">Uncharacterized protein</fullName>
    </submittedName>
</protein>